<proteinExistence type="predicted"/>
<dbReference type="Proteomes" id="UP001206595">
    <property type="component" value="Unassembled WGS sequence"/>
</dbReference>
<reference evidence="1" key="1">
    <citation type="submission" date="2021-06" db="EMBL/GenBank/DDBJ databases">
        <authorList>
            <consortium name="DOE Joint Genome Institute"/>
            <person name="Mondo S.J."/>
            <person name="Amses K.R."/>
            <person name="Simmons D.R."/>
            <person name="Longcore J.E."/>
            <person name="Seto K."/>
            <person name="Alves G.H."/>
            <person name="Bonds A.E."/>
            <person name="Quandt C.A."/>
            <person name="Davis W.J."/>
            <person name="Chang Y."/>
            <person name="Letcher P.M."/>
            <person name="Powell M.J."/>
            <person name="Kuo A."/>
            <person name="Labutti K."/>
            <person name="Pangilinan J."/>
            <person name="Andreopoulos W."/>
            <person name="Tritt A."/>
            <person name="Riley R."/>
            <person name="Hundley H."/>
            <person name="Johnson J."/>
            <person name="Lipzen A."/>
            <person name="Barry K."/>
            <person name="Berbee M.L."/>
            <person name="Buchler N.E."/>
            <person name="Grigoriev I.V."/>
            <person name="Spatafora J.W."/>
            <person name="Stajich J.E."/>
            <person name="James T.Y."/>
        </authorList>
    </citation>
    <scope>NUCLEOTIDE SEQUENCE</scope>
    <source>
        <strain evidence="1">AG</strain>
    </source>
</reference>
<organism evidence="1 2">
    <name type="scientific">Umbelopsis ramanniana AG</name>
    <dbReference type="NCBI Taxonomy" id="1314678"/>
    <lineage>
        <taxon>Eukaryota</taxon>
        <taxon>Fungi</taxon>
        <taxon>Fungi incertae sedis</taxon>
        <taxon>Mucoromycota</taxon>
        <taxon>Mucoromycotina</taxon>
        <taxon>Umbelopsidomycetes</taxon>
        <taxon>Umbelopsidales</taxon>
        <taxon>Umbelopsidaceae</taxon>
        <taxon>Umbelopsis</taxon>
    </lineage>
</organism>
<sequence>MTPTKRWFMIKSVMDGSIISCHRSRSSDFLRSQVYVYPTPHHVDAEYWRWKGSFLENKKTGLVLDIRKGRLRLIEDTEICLYHAKPQEDAINQQWAVRTAMDEYNREQSGYFIYSLSNEEWVIDLDIHAVGSEDGAKLVLYPVKTFDNVNQQWEFIDADTDTAILDSTSQRGCIKYPDLADNDMSECRRCSQSSIGSHSSDMSMEALKECHHRAYLENDPHLSNRTIAMAAAHFALTQWKLDIANMNPSVIIEHSESIQRDLQACAAQQAANLFDKSDTLSSDKTTATKMAIAIVTQFYAHQLHTL</sequence>
<dbReference type="Gene3D" id="2.80.10.50">
    <property type="match status" value="1"/>
</dbReference>
<gene>
    <name evidence="1" type="ORF">K450DRAFT_279038</name>
</gene>
<evidence type="ECO:0000313" key="1">
    <source>
        <dbReference type="EMBL" id="KAI8581602.1"/>
    </source>
</evidence>
<evidence type="ECO:0008006" key="3">
    <source>
        <dbReference type="Google" id="ProtNLM"/>
    </source>
</evidence>
<comment type="caution">
    <text evidence="1">The sequence shown here is derived from an EMBL/GenBank/DDBJ whole genome shotgun (WGS) entry which is preliminary data.</text>
</comment>
<dbReference type="AlphaFoldDB" id="A0AAD5EDV9"/>
<accession>A0AAD5EDV9</accession>
<evidence type="ECO:0000313" key="2">
    <source>
        <dbReference type="Proteomes" id="UP001206595"/>
    </source>
</evidence>
<dbReference type="GeneID" id="75918655"/>
<keyword evidence="2" id="KW-1185">Reference proteome</keyword>
<dbReference type="SUPFAM" id="SSF50370">
    <property type="entry name" value="Ricin B-like lectins"/>
    <property type="match status" value="1"/>
</dbReference>
<reference evidence="1" key="2">
    <citation type="journal article" date="2022" name="Proc. Natl. Acad. Sci. U.S.A.">
        <title>Diploid-dominant life cycles characterize the early evolution of Fungi.</title>
        <authorList>
            <person name="Amses K.R."/>
            <person name="Simmons D.R."/>
            <person name="Longcore J.E."/>
            <person name="Mondo S.J."/>
            <person name="Seto K."/>
            <person name="Jeronimo G.H."/>
            <person name="Bonds A.E."/>
            <person name="Quandt C.A."/>
            <person name="Davis W.J."/>
            <person name="Chang Y."/>
            <person name="Federici B.A."/>
            <person name="Kuo A."/>
            <person name="LaButti K."/>
            <person name="Pangilinan J."/>
            <person name="Andreopoulos W."/>
            <person name="Tritt A."/>
            <person name="Riley R."/>
            <person name="Hundley H."/>
            <person name="Johnson J."/>
            <person name="Lipzen A."/>
            <person name="Barry K."/>
            <person name="Lang B.F."/>
            <person name="Cuomo C.A."/>
            <person name="Buchler N.E."/>
            <person name="Grigoriev I.V."/>
            <person name="Spatafora J.W."/>
            <person name="Stajich J.E."/>
            <person name="James T.Y."/>
        </authorList>
    </citation>
    <scope>NUCLEOTIDE SEQUENCE</scope>
    <source>
        <strain evidence="1">AG</strain>
    </source>
</reference>
<dbReference type="EMBL" id="MU620905">
    <property type="protein sequence ID" value="KAI8581602.1"/>
    <property type="molecule type" value="Genomic_DNA"/>
</dbReference>
<protein>
    <recommendedName>
        <fullName evidence="3">Ricin B lectin domain-containing protein</fullName>
    </recommendedName>
</protein>
<name>A0AAD5EDV9_UMBRA</name>
<dbReference type="RefSeq" id="XP_051446606.1">
    <property type="nucleotide sequence ID" value="XM_051593313.1"/>
</dbReference>
<dbReference type="InterPro" id="IPR035992">
    <property type="entry name" value="Ricin_B-like_lectins"/>
</dbReference>